<protein>
    <submittedName>
        <fullName evidence="2">Glucose-1-phosphate cytidylyltransferase</fullName>
    </submittedName>
</protein>
<evidence type="ECO:0000313" key="2">
    <source>
        <dbReference type="EMBL" id="SDD95180.1"/>
    </source>
</evidence>
<sequence length="243" mass="27691">MKVVIVCGGRGSRMGRETDNKPKAMVQIGDQPMIEHIMNYFSTYGFKDFILCTGYKSEVIEEYFECALKKKKDWNVEIVNTGLDTPTSSRVLQVQNLIGDEFLLTYCDGLTDVNLLDMIKFHKKKGLLCTVLGAHPESQYGIVISENGVVSKFSEKPTMIEVINGGYFVVKRDALKFFDEFSLIEERPMLHLTELRQLAVFDHTGFWISVDTPKDVNRVNTIWKNDGNQNWISKEQSSVTNVL</sequence>
<evidence type="ECO:0000259" key="1">
    <source>
        <dbReference type="Pfam" id="PF00483"/>
    </source>
</evidence>
<dbReference type="InterPro" id="IPR013446">
    <property type="entry name" value="G1P_cyt_trans-like"/>
</dbReference>
<evidence type="ECO:0000313" key="3">
    <source>
        <dbReference type="Proteomes" id="UP000183507"/>
    </source>
</evidence>
<dbReference type="Gene3D" id="3.90.550.10">
    <property type="entry name" value="Spore Coat Polysaccharide Biosynthesis Protein SpsA, Chain A"/>
    <property type="match status" value="1"/>
</dbReference>
<dbReference type="RefSeq" id="WP_064449065.1">
    <property type="nucleotide sequence ID" value="NZ_FMJI01000022.1"/>
</dbReference>
<dbReference type="PANTHER" id="PTHR47183">
    <property type="entry name" value="GLUCOSE-1-PHOSPHATE CYTIDYLYLTRANSFERASE-RELATED"/>
    <property type="match status" value="1"/>
</dbReference>
<name>A0A1D3NTN1_9BACI</name>
<keyword evidence="2" id="KW-0548">Nucleotidyltransferase</keyword>
<proteinExistence type="predicted"/>
<dbReference type="AlphaFoldDB" id="A0A1D3NTN1"/>
<accession>A0A1D3NTN1</accession>
<dbReference type="Pfam" id="PF00483">
    <property type="entry name" value="NTP_transferase"/>
    <property type="match status" value="1"/>
</dbReference>
<feature type="domain" description="Nucleotidyl transferase" evidence="1">
    <location>
        <begin position="2"/>
        <end position="180"/>
    </location>
</feature>
<organism evidence="2 3">
    <name type="scientific">Bacillus wiedmannii</name>
    <dbReference type="NCBI Taxonomy" id="1890302"/>
    <lineage>
        <taxon>Bacteria</taxon>
        <taxon>Bacillati</taxon>
        <taxon>Bacillota</taxon>
        <taxon>Bacilli</taxon>
        <taxon>Bacillales</taxon>
        <taxon>Bacillaceae</taxon>
        <taxon>Bacillus</taxon>
        <taxon>Bacillus cereus group</taxon>
    </lineage>
</organism>
<dbReference type="InterPro" id="IPR029044">
    <property type="entry name" value="Nucleotide-diphossugar_trans"/>
</dbReference>
<dbReference type="InterPro" id="IPR005835">
    <property type="entry name" value="NTP_transferase_dom"/>
</dbReference>
<dbReference type="Proteomes" id="UP000183507">
    <property type="component" value="Unassembled WGS sequence"/>
</dbReference>
<reference evidence="3" key="1">
    <citation type="submission" date="2016-10" db="EMBL/GenBank/DDBJ databases">
        <authorList>
            <person name="Varghese N."/>
        </authorList>
    </citation>
    <scope>NUCLEOTIDE SEQUENCE [LARGE SCALE GENOMIC DNA]</scope>
    <source>
        <strain evidence="3">KPR-7A</strain>
    </source>
</reference>
<dbReference type="EMBL" id="FMZR01000011">
    <property type="protein sequence ID" value="SDD95180.1"/>
    <property type="molecule type" value="Genomic_DNA"/>
</dbReference>
<gene>
    <name evidence="2" type="ORF">SAMN04487767_111129</name>
</gene>
<dbReference type="SUPFAM" id="SSF53448">
    <property type="entry name" value="Nucleotide-diphospho-sugar transferases"/>
    <property type="match status" value="1"/>
</dbReference>
<dbReference type="PANTHER" id="PTHR47183:SF2">
    <property type="entry name" value="GLUCOSE-1-PHOSPHATE CYTIDYLYLTRANSFERASE-RELATED"/>
    <property type="match status" value="1"/>
</dbReference>
<keyword evidence="2" id="KW-0808">Transferase</keyword>
<dbReference type="GO" id="GO:0047343">
    <property type="term" value="F:glucose-1-phosphate cytidylyltransferase activity"/>
    <property type="evidence" value="ECO:0007669"/>
    <property type="project" value="InterPro"/>
</dbReference>